<sequence length="159" mass="18831">MTERNDKNEFLFSTYVKNNYIEELEKILDIRIKNIEVSQKSNRMSMQGISSDGQEIKISWQLDNDFKRQIIRIQNLIVFAPNTKKTIIIYGTFEFDESINQELLQDVTFFNDKNIKLVILKINHECLAIISNKKLDNPFVNNPFVSKKEITVYNKNYKK</sequence>
<dbReference type="Proteomes" id="UP000656077">
    <property type="component" value="Unassembled WGS sequence"/>
</dbReference>
<dbReference type="EMBL" id="WSRQ01000023">
    <property type="protein sequence ID" value="MVX64886.1"/>
    <property type="molecule type" value="Genomic_DNA"/>
</dbReference>
<evidence type="ECO:0000313" key="1">
    <source>
        <dbReference type="EMBL" id="MVX64886.1"/>
    </source>
</evidence>
<dbReference type="AlphaFoldDB" id="A0A964RNF9"/>
<proteinExistence type="predicted"/>
<gene>
    <name evidence="1" type="ORF">GKZ28_14405</name>
</gene>
<protein>
    <submittedName>
        <fullName evidence="1">Uncharacterized protein</fullName>
    </submittedName>
</protein>
<evidence type="ECO:0000313" key="2">
    <source>
        <dbReference type="Proteomes" id="UP000656077"/>
    </source>
</evidence>
<accession>A0A964RNF9</accession>
<reference evidence="1" key="1">
    <citation type="submission" date="2019-12" db="EMBL/GenBank/DDBJ databases">
        <title>Microbes associate with the intestines of laboratory mice.</title>
        <authorList>
            <person name="Navarre W."/>
            <person name="Wong E."/>
        </authorList>
    </citation>
    <scope>NUCLEOTIDE SEQUENCE</scope>
    <source>
        <strain evidence="1">NM79_F5</strain>
    </source>
</reference>
<organism evidence="1 2">
    <name type="scientific">Clostridium chromiireducens</name>
    <dbReference type="NCBI Taxonomy" id="225345"/>
    <lineage>
        <taxon>Bacteria</taxon>
        <taxon>Bacillati</taxon>
        <taxon>Bacillota</taxon>
        <taxon>Clostridia</taxon>
        <taxon>Eubacteriales</taxon>
        <taxon>Clostridiaceae</taxon>
        <taxon>Clostridium</taxon>
    </lineage>
</organism>
<dbReference type="RefSeq" id="WP_160359717.1">
    <property type="nucleotide sequence ID" value="NZ_WSRQ01000023.1"/>
</dbReference>
<comment type="caution">
    <text evidence="1">The sequence shown here is derived from an EMBL/GenBank/DDBJ whole genome shotgun (WGS) entry which is preliminary data.</text>
</comment>
<name>A0A964RNF9_9CLOT</name>